<name>A0A8T0WSU3_PANVG</name>
<evidence type="ECO:0000313" key="2">
    <source>
        <dbReference type="Proteomes" id="UP000823388"/>
    </source>
</evidence>
<protein>
    <submittedName>
        <fullName evidence="1">Uncharacterized protein</fullName>
    </submittedName>
</protein>
<gene>
    <name evidence="1" type="ORF">PVAP13_1NG117144</name>
</gene>
<keyword evidence="2" id="KW-1185">Reference proteome</keyword>
<accession>A0A8T0WSU3</accession>
<organism evidence="1 2">
    <name type="scientific">Panicum virgatum</name>
    <name type="common">Blackwell switchgrass</name>
    <dbReference type="NCBI Taxonomy" id="38727"/>
    <lineage>
        <taxon>Eukaryota</taxon>
        <taxon>Viridiplantae</taxon>
        <taxon>Streptophyta</taxon>
        <taxon>Embryophyta</taxon>
        <taxon>Tracheophyta</taxon>
        <taxon>Spermatophyta</taxon>
        <taxon>Magnoliopsida</taxon>
        <taxon>Liliopsida</taxon>
        <taxon>Poales</taxon>
        <taxon>Poaceae</taxon>
        <taxon>PACMAD clade</taxon>
        <taxon>Panicoideae</taxon>
        <taxon>Panicodae</taxon>
        <taxon>Paniceae</taxon>
        <taxon>Panicinae</taxon>
        <taxon>Panicum</taxon>
        <taxon>Panicum sect. Hiantes</taxon>
    </lineage>
</organism>
<dbReference type="AlphaFoldDB" id="A0A8T0WSU3"/>
<sequence length="65" mass="7608">MDIKATEENCLFTSNRVKTWCVNWTCKLGCLLNAKLYAGRYHHAKYKDSWCEGSRKGTCYCEFCK</sequence>
<comment type="caution">
    <text evidence="1">The sequence shown here is derived from an EMBL/GenBank/DDBJ whole genome shotgun (WGS) entry which is preliminary data.</text>
</comment>
<dbReference type="EMBL" id="CM029038">
    <property type="protein sequence ID" value="KAG2649367.1"/>
    <property type="molecule type" value="Genomic_DNA"/>
</dbReference>
<reference evidence="1" key="1">
    <citation type="submission" date="2020-05" db="EMBL/GenBank/DDBJ databases">
        <title>WGS assembly of Panicum virgatum.</title>
        <authorList>
            <person name="Lovell J.T."/>
            <person name="Jenkins J."/>
            <person name="Shu S."/>
            <person name="Juenger T.E."/>
            <person name="Schmutz J."/>
        </authorList>
    </citation>
    <scope>NUCLEOTIDE SEQUENCE</scope>
    <source>
        <strain evidence="1">AP13</strain>
    </source>
</reference>
<proteinExistence type="predicted"/>
<evidence type="ECO:0000313" key="1">
    <source>
        <dbReference type="EMBL" id="KAG2649367.1"/>
    </source>
</evidence>
<dbReference type="Proteomes" id="UP000823388">
    <property type="component" value="Chromosome 1N"/>
</dbReference>